<comment type="caution">
    <text evidence="1">The sequence shown here is derived from an EMBL/GenBank/DDBJ whole genome shotgun (WGS) entry which is preliminary data.</text>
</comment>
<organism evidence="1 2">
    <name type="scientific">Symbiobacterium thermophilum</name>
    <dbReference type="NCBI Taxonomy" id="2734"/>
    <lineage>
        <taxon>Bacteria</taxon>
        <taxon>Bacillati</taxon>
        <taxon>Bacillota</taxon>
        <taxon>Clostridia</taxon>
        <taxon>Eubacteriales</taxon>
        <taxon>Symbiobacteriaceae</taxon>
        <taxon>Symbiobacterium</taxon>
    </lineage>
</organism>
<proteinExistence type="predicted"/>
<reference evidence="2" key="1">
    <citation type="submission" date="2016-04" db="EMBL/GenBank/DDBJ databases">
        <authorList>
            <person name="Antunes L.P."/>
            <person name="Martins L.F."/>
            <person name="Pereira R.V."/>
            <person name="Thomas A.M."/>
            <person name="Barbosa D."/>
            <person name="Nascimento L."/>
            <person name="Silva G.M."/>
            <person name="Condomitti G.W."/>
            <person name="Digiampietri L.A."/>
            <person name="Lombardi K.C."/>
            <person name="Ramos P.L."/>
            <person name="Quaggio R.B."/>
            <person name="Oliveira J.C."/>
            <person name="Pascon R.C."/>
            <person name="Cruz J.B."/>
            <person name="Silva A.M."/>
            <person name="Setubal J.C."/>
        </authorList>
    </citation>
    <scope>NUCLEOTIDE SEQUENCE [LARGE SCALE GENOMIC DNA]</scope>
</reference>
<gene>
    <name evidence="1" type="ORF">A6D92_24535</name>
</gene>
<sequence length="64" mass="6976">MKAREAIDLYATLADMKAVDYRSVLALTALIDLLVDKGIITREEMAERARRLDAAGEKSLPVGG</sequence>
<evidence type="ECO:0000313" key="1">
    <source>
        <dbReference type="EMBL" id="OTA40092.1"/>
    </source>
</evidence>
<protein>
    <submittedName>
        <fullName evidence="1">Uncharacterized protein</fullName>
    </submittedName>
</protein>
<dbReference type="AlphaFoldDB" id="A0A1Y2T0T5"/>
<name>A0A1Y2T0T5_SYMTR</name>
<dbReference type="EMBL" id="LWLV01002933">
    <property type="protein sequence ID" value="OTA40092.1"/>
    <property type="molecule type" value="Genomic_DNA"/>
</dbReference>
<dbReference type="Proteomes" id="UP000194267">
    <property type="component" value="Unassembled WGS sequence"/>
</dbReference>
<accession>A0A1Y2T0T5</accession>
<evidence type="ECO:0000313" key="2">
    <source>
        <dbReference type="Proteomes" id="UP000194267"/>
    </source>
</evidence>